<dbReference type="EMBL" id="PDCK01000045">
    <property type="protein sequence ID" value="PRQ20451.1"/>
    <property type="molecule type" value="Genomic_DNA"/>
</dbReference>
<proteinExistence type="predicted"/>
<name>A0A2P6PEV3_ROSCH</name>
<evidence type="ECO:0000313" key="1">
    <source>
        <dbReference type="EMBL" id="PRQ20451.1"/>
    </source>
</evidence>
<comment type="caution">
    <text evidence="1">The sequence shown here is derived from an EMBL/GenBank/DDBJ whole genome shotgun (WGS) entry which is preliminary data.</text>
</comment>
<sequence length="47" mass="5642">MHLRSKESIIRYLRGFDSTREVEYYPFIHYPVDANIKAMSNSSHIRL</sequence>
<reference evidence="1 2" key="1">
    <citation type="journal article" date="2018" name="Nat. Genet.">
        <title>The Rosa genome provides new insights in the design of modern roses.</title>
        <authorList>
            <person name="Bendahmane M."/>
        </authorList>
    </citation>
    <scope>NUCLEOTIDE SEQUENCE [LARGE SCALE GENOMIC DNA]</scope>
    <source>
        <strain evidence="2">cv. Old Blush</strain>
    </source>
</reference>
<keyword evidence="2" id="KW-1185">Reference proteome</keyword>
<protein>
    <submittedName>
        <fullName evidence="1">Uncharacterized protein</fullName>
    </submittedName>
</protein>
<dbReference type="AlphaFoldDB" id="A0A2P6PEV3"/>
<organism evidence="1 2">
    <name type="scientific">Rosa chinensis</name>
    <name type="common">China rose</name>
    <dbReference type="NCBI Taxonomy" id="74649"/>
    <lineage>
        <taxon>Eukaryota</taxon>
        <taxon>Viridiplantae</taxon>
        <taxon>Streptophyta</taxon>
        <taxon>Embryophyta</taxon>
        <taxon>Tracheophyta</taxon>
        <taxon>Spermatophyta</taxon>
        <taxon>Magnoliopsida</taxon>
        <taxon>eudicotyledons</taxon>
        <taxon>Gunneridae</taxon>
        <taxon>Pentapetalae</taxon>
        <taxon>rosids</taxon>
        <taxon>fabids</taxon>
        <taxon>Rosales</taxon>
        <taxon>Rosaceae</taxon>
        <taxon>Rosoideae</taxon>
        <taxon>Rosoideae incertae sedis</taxon>
        <taxon>Rosa</taxon>
    </lineage>
</organism>
<gene>
    <name evidence="1" type="ORF">RchiOBHm_Chr7g0228311</name>
</gene>
<dbReference type="Proteomes" id="UP000238479">
    <property type="component" value="Chromosome 7"/>
</dbReference>
<accession>A0A2P6PEV3</accession>
<dbReference type="Gramene" id="PRQ20451">
    <property type="protein sequence ID" value="PRQ20451"/>
    <property type="gene ID" value="RchiOBHm_Chr7g0228311"/>
</dbReference>
<evidence type="ECO:0000313" key="2">
    <source>
        <dbReference type="Proteomes" id="UP000238479"/>
    </source>
</evidence>